<dbReference type="SUPFAM" id="SSF51679">
    <property type="entry name" value="Bacterial luciferase-like"/>
    <property type="match status" value="1"/>
</dbReference>
<dbReference type="PANTHER" id="PTHR42847:SF4">
    <property type="entry name" value="ALKANESULFONATE MONOOXYGENASE-RELATED"/>
    <property type="match status" value="1"/>
</dbReference>
<keyword evidence="7" id="KW-1185">Reference proteome</keyword>
<organism evidence="6 7">
    <name type="scientific">Gordonia hydrophobica</name>
    <dbReference type="NCBI Taxonomy" id="40516"/>
    <lineage>
        <taxon>Bacteria</taxon>
        <taxon>Bacillati</taxon>
        <taxon>Actinomycetota</taxon>
        <taxon>Actinomycetes</taxon>
        <taxon>Mycobacteriales</taxon>
        <taxon>Gordoniaceae</taxon>
        <taxon>Gordonia</taxon>
    </lineage>
</organism>
<dbReference type="Pfam" id="PF00296">
    <property type="entry name" value="Bac_luciferase"/>
    <property type="match status" value="1"/>
</dbReference>
<gene>
    <name evidence="6" type="ORF">RVF87_16230</name>
</gene>
<protein>
    <submittedName>
        <fullName evidence="6">TIGR03619 family F420-dependent LLM class oxidoreductase</fullName>
        <ecNumber evidence="6">1.-.-.-</ecNumber>
    </submittedName>
</protein>
<dbReference type="InterPro" id="IPR019921">
    <property type="entry name" value="Lucif-like_OxRdtase_Rv2161c"/>
</dbReference>
<dbReference type="PANTHER" id="PTHR42847">
    <property type="entry name" value="ALKANESULFONATE MONOOXYGENASE"/>
    <property type="match status" value="1"/>
</dbReference>
<dbReference type="InterPro" id="IPR011251">
    <property type="entry name" value="Luciferase-like_dom"/>
</dbReference>
<evidence type="ECO:0000313" key="6">
    <source>
        <dbReference type="EMBL" id="WYY06600.1"/>
    </source>
</evidence>
<dbReference type="EC" id="1.-.-.-" evidence="6"/>
<reference evidence="6 7" key="1">
    <citation type="journal article" date="2023" name="Virus Evol.">
        <title>Computational host range prediction-The good, the bad, and the ugly.</title>
        <authorList>
            <person name="Howell A.A."/>
            <person name="Versoza C.J."/>
            <person name="Pfeifer S.P."/>
        </authorList>
    </citation>
    <scope>NUCLEOTIDE SEQUENCE [LARGE SCALE GENOMIC DNA]</scope>
    <source>
        <strain evidence="6 7">1610/1b</strain>
    </source>
</reference>
<dbReference type="RefSeq" id="WP_066163073.1">
    <property type="nucleotide sequence ID" value="NZ_CP136137.1"/>
</dbReference>
<accession>A0ABZ2TYU6</accession>
<evidence type="ECO:0000259" key="5">
    <source>
        <dbReference type="Pfam" id="PF00296"/>
    </source>
</evidence>
<dbReference type="InterPro" id="IPR050172">
    <property type="entry name" value="SsuD_RutA_monooxygenase"/>
</dbReference>
<evidence type="ECO:0000256" key="1">
    <source>
        <dbReference type="ARBA" id="ARBA00022630"/>
    </source>
</evidence>
<sequence>MRVGIDVFGAERFFDGAIRGALDLAVLADRAGVDLLTTSDHLGFTRQAHAERVRTHAFPFPLEQAWPEPLSLLSAVAAVTERIHLGAYVLVAPLRPAVLLAKQIATLDAVSGGRARIGMGVGWQEDEYAAAGIPFRGRFGRLEETLAACRELWEAESPSFDGSDFAFDDFHSLPRPVQKRVPVILGLGSSQRNFDRIARVGDGWAVTPADMPDLEAGVARLRQTFVDHGRDPGAAEVQVLLPVQVRDDGAADFDAMADAARSAVAAGADTVLLRPSALPVEGAELDAVVAWLVSLTDG</sequence>
<dbReference type="InterPro" id="IPR036661">
    <property type="entry name" value="Luciferase-like_sf"/>
</dbReference>
<feature type="domain" description="Luciferase-like" evidence="5">
    <location>
        <begin position="17"/>
        <end position="251"/>
    </location>
</feature>
<dbReference type="Gene3D" id="3.20.20.30">
    <property type="entry name" value="Luciferase-like domain"/>
    <property type="match status" value="1"/>
</dbReference>
<keyword evidence="1" id="KW-0285">Flavoprotein</keyword>
<keyword evidence="4" id="KW-0503">Monooxygenase</keyword>
<dbReference type="GO" id="GO:0016491">
    <property type="term" value="F:oxidoreductase activity"/>
    <property type="evidence" value="ECO:0007669"/>
    <property type="project" value="UniProtKB-KW"/>
</dbReference>
<evidence type="ECO:0000313" key="7">
    <source>
        <dbReference type="Proteomes" id="UP001479933"/>
    </source>
</evidence>
<dbReference type="NCBIfam" id="TIGR03619">
    <property type="entry name" value="F420_Rv2161c"/>
    <property type="match status" value="1"/>
</dbReference>
<proteinExistence type="predicted"/>
<evidence type="ECO:0000256" key="4">
    <source>
        <dbReference type="ARBA" id="ARBA00023033"/>
    </source>
</evidence>
<keyword evidence="2" id="KW-0288">FMN</keyword>
<name>A0ABZ2TYU6_9ACTN</name>
<dbReference type="EMBL" id="CP136137">
    <property type="protein sequence ID" value="WYY06600.1"/>
    <property type="molecule type" value="Genomic_DNA"/>
</dbReference>
<evidence type="ECO:0000256" key="3">
    <source>
        <dbReference type="ARBA" id="ARBA00023002"/>
    </source>
</evidence>
<keyword evidence="3 6" id="KW-0560">Oxidoreductase</keyword>
<dbReference type="Proteomes" id="UP001479933">
    <property type="component" value="Chromosome"/>
</dbReference>
<evidence type="ECO:0000256" key="2">
    <source>
        <dbReference type="ARBA" id="ARBA00022643"/>
    </source>
</evidence>